<protein>
    <recommendedName>
        <fullName evidence="1">DUF58 domain-containing protein</fullName>
    </recommendedName>
</protein>
<dbReference type="STRING" id="1727163.AO498_09745"/>
<dbReference type="PANTHER" id="PTHR33608">
    <property type="entry name" value="BLL2464 PROTEIN"/>
    <property type="match status" value="1"/>
</dbReference>
<reference evidence="2 3" key="2">
    <citation type="journal article" date="2016" name="Genome Announc.">
        <title>Complete Genome Sequence of Algoriphagus sp. Strain M8-2, Isolated from a Brackish Lake.</title>
        <authorList>
            <person name="Muraguchi Y."/>
            <person name="Kushimoto K."/>
            <person name="Ohtsubo Y."/>
            <person name="Suzuki T."/>
            <person name="Dohra H."/>
            <person name="Kimbara K."/>
            <person name="Shintani M."/>
        </authorList>
    </citation>
    <scope>NUCLEOTIDE SEQUENCE [LARGE SCALE GENOMIC DNA]</scope>
    <source>
        <strain evidence="2 3">M8-2</strain>
    </source>
</reference>
<organism evidence="2 3">
    <name type="scientific">Algoriphagus sanaruensis</name>
    <dbReference type="NCBI Taxonomy" id="1727163"/>
    <lineage>
        <taxon>Bacteria</taxon>
        <taxon>Pseudomonadati</taxon>
        <taxon>Bacteroidota</taxon>
        <taxon>Cytophagia</taxon>
        <taxon>Cytophagales</taxon>
        <taxon>Cyclobacteriaceae</taxon>
        <taxon>Algoriphagus</taxon>
    </lineage>
</organism>
<dbReference type="PANTHER" id="PTHR33608:SF7">
    <property type="entry name" value="DUF58 DOMAIN-CONTAINING PROTEIN"/>
    <property type="match status" value="1"/>
</dbReference>
<sequence length="288" mass="33353">MPSNLEIIKLKDLRLSARLISQQLRQGIHSGVRVGIGSEFEQYRHYQPGDDPSRIDWKYFSRSGKHMIKESTTESNLQIRLMLDLSGSMNYSENGFSRLEYAKNLLASLAYLGFLQGDALSFYTLEEGKMEQKVSPSAKSFQRILGILENAEAKGTWPMQPISSPFFQSRDRELVIWVSDFLQKDSEWESLIQQFQHPRKELLLIQILGQHELEFNLDGALVFKDLESTLEIMQNGRGMRLEFQRKFKSYLDQLDRTFQGKNVHLLRTAMNEPLAAVIRKILTFKNLV</sequence>
<dbReference type="KEGG" id="alm:AO498_09745"/>
<evidence type="ECO:0000259" key="1">
    <source>
        <dbReference type="Pfam" id="PF01882"/>
    </source>
</evidence>
<accession>A0A142ENK0</accession>
<evidence type="ECO:0000313" key="2">
    <source>
        <dbReference type="EMBL" id="AMQ56705.1"/>
    </source>
</evidence>
<keyword evidence="3" id="KW-1185">Reference proteome</keyword>
<feature type="domain" description="DUF58" evidence="1">
    <location>
        <begin position="42"/>
        <end position="247"/>
    </location>
</feature>
<dbReference type="PATRIC" id="fig|1727163.4.peg.2036"/>
<dbReference type="RefSeq" id="WP_067546676.1">
    <property type="nucleotide sequence ID" value="NZ_CP012836.1"/>
</dbReference>
<dbReference type="SUPFAM" id="SSF53300">
    <property type="entry name" value="vWA-like"/>
    <property type="match status" value="1"/>
</dbReference>
<dbReference type="OrthoDB" id="9776116at2"/>
<evidence type="ECO:0000313" key="3">
    <source>
        <dbReference type="Proteomes" id="UP000073816"/>
    </source>
</evidence>
<dbReference type="InterPro" id="IPR036465">
    <property type="entry name" value="vWFA_dom_sf"/>
</dbReference>
<dbReference type="InterPro" id="IPR002881">
    <property type="entry name" value="DUF58"/>
</dbReference>
<dbReference type="Pfam" id="PF01882">
    <property type="entry name" value="DUF58"/>
    <property type="match status" value="1"/>
</dbReference>
<dbReference type="AlphaFoldDB" id="A0A142ENK0"/>
<gene>
    <name evidence="2" type="ORF">AO498_09745</name>
</gene>
<name>A0A142ENK0_9BACT</name>
<dbReference type="EMBL" id="CP012836">
    <property type="protein sequence ID" value="AMQ56705.1"/>
    <property type="molecule type" value="Genomic_DNA"/>
</dbReference>
<proteinExistence type="predicted"/>
<dbReference type="Proteomes" id="UP000073816">
    <property type="component" value="Chromosome"/>
</dbReference>
<reference evidence="3" key="1">
    <citation type="submission" date="2015-09" db="EMBL/GenBank/DDBJ databases">
        <title>Complete sequence of Algoriphagus sp. M8-2.</title>
        <authorList>
            <person name="Shintani M."/>
        </authorList>
    </citation>
    <scope>NUCLEOTIDE SEQUENCE [LARGE SCALE GENOMIC DNA]</scope>
    <source>
        <strain evidence="3">M8-2</strain>
    </source>
</reference>